<dbReference type="OrthoDB" id="1194195at2759"/>
<evidence type="ECO:0000313" key="2">
    <source>
        <dbReference type="Proteomes" id="UP000237000"/>
    </source>
</evidence>
<organism evidence="1 2">
    <name type="scientific">Trema orientale</name>
    <name type="common">Charcoal tree</name>
    <name type="synonym">Celtis orientalis</name>
    <dbReference type="NCBI Taxonomy" id="63057"/>
    <lineage>
        <taxon>Eukaryota</taxon>
        <taxon>Viridiplantae</taxon>
        <taxon>Streptophyta</taxon>
        <taxon>Embryophyta</taxon>
        <taxon>Tracheophyta</taxon>
        <taxon>Spermatophyta</taxon>
        <taxon>Magnoliopsida</taxon>
        <taxon>eudicotyledons</taxon>
        <taxon>Gunneridae</taxon>
        <taxon>Pentapetalae</taxon>
        <taxon>rosids</taxon>
        <taxon>fabids</taxon>
        <taxon>Rosales</taxon>
        <taxon>Cannabaceae</taxon>
        <taxon>Trema</taxon>
    </lineage>
</organism>
<dbReference type="AlphaFoldDB" id="A0A2P5FS92"/>
<proteinExistence type="predicted"/>
<dbReference type="PANTHER" id="PTHR34061">
    <property type="entry name" value="PROTEIN, PUTATIVE-RELATED"/>
    <property type="match status" value="1"/>
</dbReference>
<dbReference type="InParanoid" id="A0A2P5FS92"/>
<gene>
    <name evidence="1" type="ORF">TorRG33x02_032980</name>
</gene>
<dbReference type="EMBL" id="JXTC01000011">
    <property type="protein sequence ID" value="POO00667.1"/>
    <property type="molecule type" value="Genomic_DNA"/>
</dbReference>
<accession>A0A2P5FS92</accession>
<sequence length="121" mass="13281">MDTFLTWRGCTNSWHCKGCGRVDDGESSRPPTQASTIRVPTAAASCKMVDGLVGWLRHGVAVAFFASLQRCSCVNIDTRDEIDDDGENYLMAAADSHDLCGDSTLEVEISTETRRKDVIQH</sequence>
<name>A0A2P5FS92_TREOI</name>
<comment type="caution">
    <text evidence="1">The sequence shown here is derived from an EMBL/GenBank/DDBJ whole genome shotgun (WGS) entry which is preliminary data.</text>
</comment>
<dbReference type="PANTHER" id="PTHR34061:SF2">
    <property type="entry name" value="PROTEIN, PUTATIVE-RELATED"/>
    <property type="match status" value="1"/>
</dbReference>
<reference evidence="2" key="1">
    <citation type="submission" date="2016-06" db="EMBL/GenBank/DDBJ databases">
        <title>Parallel loss of symbiosis genes in relatives of nitrogen-fixing non-legume Parasponia.</title>
        <authorList>
            <person name="Van Velzen R."/>
            <person name="Holmer R."/>
            <person name="Bu F."/>
            <person name="Rutten L."/>
            <person name="Van Zeijl A."/>
            <person name="Liu W."/>
            <person name="Santuari L."/>
            <person name="Cao Q."/>
            <person name="Sharma T."/>
            <person name="Shen D."/>
            <person name="Roswanjaya Y."/>
            <person name="Wardhani T."/>
            <person name="Kalhor M.S."/>
            <person name="Jansen J."/>
            <person name="Van den Hoogen J."/>
            <person name="Gungor B."/>
            <person name="Hartog M."/>
            <person name="Hontelez J."/>
            <person name="Verver J."/>
            <person name="Yang W.-C."/>
            <person name="Schijlen E."/>
            <person name="Repin R."/>
            <person name="Schilthuizen M."/>
            <person name="Schranz E."/>
            <person name="Heidstra R."/>
            <person name="Miyata K."/>
            <person name="Fedorova E."/>
            <person name="Kohlen W."/>
            <person name="Bisseling T."/>
            <person name="Smit S."/>
            <person name="Geurts R."/>
        </authorList>
    </citation>
    <scope>NUCLEOTIDE SEQUENCE [LARGE SCALE GENOMIC DNA]</scope>
    <source>
        <strain evidence="2">cv. RG33-2</strain>
    </source>
</reference>
<dbReference type="Proteomes" id="UP000237000">
    <property type="component" value="Unassembled WGS sequence"/>
</dbReference>
<keyword evidence="2" id="KW-1185">Reference proteome</keyword>
<evidence type="ECO:0000313" key="1">
    <source>
        <dbReference type="EMBL" id="POO00667.1"/>
    </source>
</evidence>
<protein>
    <submittedName>
        <fullName evidence="1">Uncharacterized protein</fullName>
    </submittedName>
</protein>